<evidence type="ECO:0000313" key="1">
    <source>
        <dbReference type="EMBL" id="KAJ0076121.1"/>
    </source>
</evidence>
<dbReference type="Proteomes" id="UP001164250">
    <property type="component" value="Chromosome 15"/>
</dbReference>
<keyword evidence="2" id="KW-1185">Reference proteome</keyword>
<accession>A0ACC0ZSQ9</accession>
<dbReference type="EMBL" id="CM047910">
    <property type="protein sequence ID" value="KAJ0076121.1"/>
    <property type="molecule type" value="Genomic_DNA"/>
</dbReference>
<name>A0ACC0ZSQ9_9ROSI</name>
<organism evidence="1 2">
    <name type="scientific">Pistacia atlantica</name>
    <dbReference type="NCBI Taxonomy" id="434234"/>
    <lineage>
        <taxon>Eukaryota</taxon>
        <taxon>Viridiplantae</taxon>
        <taxon>Streptophyta</taxon>
        <taxon>Embryophyta</taxon>
        <taxon>Tracheophyta</taxon>
        <taxon>Spermatophyta</taxon>
        <taxon>Magnoliopsida</taxon>
        <taxon>eudicotyledons</taxon>
        <taxon>Gunneridae</taxon>
        <taxon>Pentapetalae</taxon>
        <taxon>rosids</taxon>
        <taxon>malvids</taxon>
        <taxon>Sapindales</taxon>
        <taxon>Anacardiaceae</taxon>
        <taxon>Pistacia</taxon>
    </lineage>
</organism>
<protein>
    <submittedName>
        <fullName evidence="1">Uncharacterized protein</fullName>
    </submittedName>
</protein>
<reference evidence="2" key="1">
    <citation type="journal article" date="2023" name="G3 (Bethesda)">
        <title>Genome assembly and association tests identify interacting loci associated with vigor, precocity, and sex in interspecific pistachio rootstocks.</title>
        <authorList>
            <person name="Palmer W."/>
            <person name="Jacygrad E."/>
            <person name="Sagayaradj S."/>
            <person name="Cavanaugh K."/>
            <person name="Han R."/>
            <person name="Bertier L."/>
            <person name="Beede B."/>
            <person name="Kafkas S."/>
            <person name="Golino D."/>
            <person name="Preece J."/>
            <person name="Michelmore R."/>
        </authorList>
    </citation>
    <scope>NUCLEOTIDE SEQUENCE [LARGE SCALE GENOMIC DNA]</scope>
</reference>
<comment type="caution">
    <text evidence="1">The sequence shown here is derived from an EMBL/GenBank/DDBJ whole genome shotgun (WGS) entry which is preliminary data.</text>
</comment>
<sequence>MVSNPETPTPPSKLSDALKSHPFHLHHEYLDLTSLKELPDSYDWTDELNMIPATTGGGNSAISEAMPVIDFNDPDALQLIGHACKTWGAFQVVNHGIPSSLLDQTECTSRDLFSLPIEQKLKASRSPDAISGYGLIRMKSLKNTSKKMKRLAEKLMWLMLGSLGITKEDIDWANPNSYIPDASSASQMNHYPACPDPDRAMGMAAHTDSSFLTIVYQNNVIGLQVLKEGTGWVTVPMIPGGLVVNIGDLLHILSNGLYPSVLHRAVVNRSKARFSVAYFYGPPATVQVSPFPKLIGPGHPSLYRPITWSEFLGIKAKCFNEALSSIRVTETPPIECVDANDDSNNVEVA</sequence>
<gene>
    <name evidence="1" type="ORF">Patl1_34381</name>
</gene>
<proteinExistence type="predicted"/>
<evidence type="ECO:0000313" key="2">
    <source>
        <dbReference type="Proteomes" id="UP001164250"/>
    </source>
</evidence>